<organism evidence="3 4">
    <name type="scientific">Euphydryas editha</name>
    <name type="common">Edith's checkerspot</name>
    <dbReference type="NCBI Taxonomy" id="104508"/>
    <lineage>
        <taxon>Eukaryota</taxon>
        <taxon>Metazoa</taxon>
        <taxon>Ecdysozoa</taxon>
        <taxon>Arthropoda</taxon>
        <taxon>Hexapoda</taxon>
        <taxon>Insecta</taxon>
        <taxon>Pterygota</taxon>
        <taxon>Neoptera</taxon>
        <taxon>Endopterygota</taxon>
        <taxon>Lepidoptera</taxon>
        <taxon>Glossata</taxon>
        <taxon>Ditrysia</taxon>
        <taxon>Papilionoidea</taxon>
        <taxon>Nymphalidae</taxon>
        <taxon>Nymphalinae</taxon>
        <taxon>Euphydryas</taxon>
    </lineage>
</organism>
<reference evidence="3" key="1">
    <citation type="submission" date="2022-03" db="EMBL/GenBank/DDBJ databases">
        <authorList>
            <person name="Tunstrom K."/>
        </authorList>
    </citation>
    <scope>NUCLEOTIDE SEQUENCE</scope>
</reference>
<dbReference type="InterPro" id="IPR002018">
    <property type="entry name" value="CarbesteraseB"/>
</dbReference>
<accession>A0AAU9UPW5</accession>
<gene>
    <name evidence="3" type="ORF">EEDITHA_LOCUS14619</name>
</gene>
<dbReference type="Proteomes" id="UP001153954">
    <property type="component" value="Unassembled WGS sequence"/>
</dbReference>
<dbReference type="EMBL" id="CAKOGL010000022">
    <property type="protein sequence ID" value="CAH2099669.1"/>
    <property type="molecule type" value="Genomic_DNA"/>
</dbReference>
<evidence type="ECO:0000256" key="1">
    <source>
        <dbReference type="ARBA" id="ARBA00023180"/>
    </source>
</evidence>
<dbReference type="InterPro" id="IPR050309">
    <property type="entry name" value="Type-B_Carboxylest/Lipase"/>
</dbReference>
<name>A0AAU9UPW5_EUPED</name>
<proteinExistence type="predicted"/>
<feature type="domain" description="Carboxylesterase type B" evidence="2">
    <location>
        <begin position="9"/>
        <end position="477"/>
    </location>
</feature>
<dbReference type="AlphaFoldDB" id="A0AAU9UPW5"/>
<comment type="caution">
    <text evidence="3">The sequence shown here is derived from an EMBL/GenBank/DDBJ whole genome shotgun (WGS) entry which is preliminary data.</text>
</comment>
<dbReference type="InterPro" id="IPR029058">
    <property type="entry name" value="AB_hydrolase_fold"/>
</dbReference>
<dbReference type="PANTHER" id="PTHR11559">
    <property type="entry name" value="CARBOXYLESTERASE"/>
    <property type="match status" value="1"/>
</dbReference>
<evidence type="ECO:0000259" key="2">
    <source>
        <dbReference type="Pfam" id="PF00135"/>
    </source>
</evidence>
<dbReference type="SUPFAM" id="SSF53474">
    <property type="entry name" value="alpha/beta-Hydrolases"/>
    <property type="match status" value="1"/>
</dbReference>
<sequence>MGAKDRKGAPLPPPVWSDTFEAVNNNIICPQHDIAKMLEENKITKEDCLITNVYTPETNGELLPVFVHFHGGAYAIGFGHISQNENIVKSKKVITVTFNYRLGAHGFLCLGTKDVPGNAGMKDQVALLRWVKNNIAKFGGNPDEVTISGYNAGSSAVDLLTISKMAQGLFKRVITESGSNTAAFSVQTDPIKNAERYADLFKMDNLDNFYDLEFFYKNLSSTEINSKSALSRPDSTFLMSPCVERDVGQERFLDDNPVNILKSGKFEKVPMLYGFGETEGEFRILLLEFWEFWMNVRFLEFLPADLQFEDKFEKRKIAEEIKRFYFGDKTIGKETMSEFVKYFTDVMFAYPTLRSVKLQVEAGNNQIYLYMISKSIYENPAILSKNATLVDQCSKTIGVLNDYWEETKEYHYDAEDLKPVREVILQVWLNFITSGEPIIPGSKIKWQPVGANWSPHMYIGRTFKLKKSLLKKRALFWEKIYNKYYRFPSPPLAPPPKEGDAKENE</sequence>
<dbReference type="Gene3D" id="3.40.50.1820">
    <property type="entry name" value="alpha/beta hydrolase"/>
    <property type="match status" value="1"/>
</dbReference>
<protein>
    <recommendedName>
        <fullName evidence="2">Carboxylesterase type B domain-containing protein</fullName>
    </recommendedName>
</protein>
<evidence type="ECO:0000313" key="3">
    <source>
        <dbReference type="EMBL" id="CAH2099669.1"/>
    </source>
</evidence>
<dbReference type="Pfam" id="PF00135">
    <property type="entry name" value="COesterase"/>
    <property type="match status" value="1"/>
</dbReference>
<keyword evidence="1" id="KW-0325">Glycoprotein</keyword>
<keyword evidence="4" id="KW-1185">Reference proteome</keyword>
<evidence type="ECO:0000313" key="4">
    <source>
        <dbReference type="Proteomes" id="UP001153954"/>
    </source>
</evidence>